<dbReference type="PROSITE" id="PS00560">
    <property type="entry name" value="CARBOXYPEPT_SER_HIS"/>
    <property type="match status" value="1"/>
</dbReference>
<evidence type="ECO:0000256" key="2">
    <source>
        <dbReference type="RuleBase" id="RU361156"/>
    </source>
</evidence>
<dbReference type="InterPro" id="IPR033124">
    <property type="entry name" value="Ser_caboxypep_his_AS"/>
</dbReference>
<dbReference type="EMBL" id="LIAE01006680">
    <property type="protein sequence ID" value="PAV86325.1"/>
    <property type="molecule type" value="Genomic_DNA"/>
</dbReference>
<feature type="signal peptide" evidence="2">
    <location>
        <begin position="1"/>
        <end position="17"/>
    </location>
</feature>
<dbReference type="PROSITE" id="PS00131">
    <property type="entry name" value="CARBOXYPEPT_SER_SER"/>
    <property type="match status" value="1"/>
</dbReference>
<comment type="similarity">
    <text evidence="1 2">Belongs to the peptidase S10 family.</text>
</comment>
<dbReference type="AlphaFoldDB" id="A0A2A2LJM6"/>
<keyword evidence="2" id="KW-0378">Hydrolase</keyword>
<comment type="caution">
    <text evidence="3">The sequence shown here is derived from an EMBL/GenBank/DDBJ whole genome shotgun (WGS) entry which is preliminary data.</text>
</comment>
<sequence>MKYSILSLLPFFVIALAQDPGEKDLVQNLPGLTFQPNFKTYAGYLNASTDGKWKMFYVLHESKNNPSTDPVLVWMNGGPGCSSLAGLLEELGPWYVDYDGKQRMRVHPRFANHSFFLSGESYAGIYIPMLSKRLVEQINNNSFPNKNFQGAAIGNGFMNVRGLLNALALWSAYHGRISMAAWDYVKKTCANGNDVDSFDFSQYTYSSNKIDYVGDNSICGNIVQSLITQNANGTEGFDQYNFYYDCYDASLFQSPTPKLRRRPYFNGTKNLNPNTANLVNRVSNDNQWGYFCWGDNAAALWANRRDVQDALHITQDWRKQNNSNYHWEDCNTNLYNNYTLTYNTTNQFFNYVLQNVATKNFRFLIYNGDVDTVCNYLGDAKHINQVAKDNNLKAQCRQGNCFTDGDRIPWYFSDNQQLAGFYETFKGQNLKGVSTTIDLLTVKGAGHMVPFDRPAFTAASTFINPNPNHTNKIIWSNFSSVIHRDL</sequence>
<keyword evidence="2" id="KW-0645">Protease</keyword>
<evidence type="ECO:0000313" key="3">
    <source>
        <dbReference type="EMBL" id="PAV86325.1"/>
    </source>
</evidence>
<evidence type="ECO:0000313" key="4">
    <source>
        <dbReference type="Proteomes" id="UP000218231"/>
    </source>
</evidence>
<dbReference type="GO" id="GO:0006508">
    <property type="term" value="P:proteolysis"/>
    <property type="evidence" value="ECO:0007669"/>
    <property type="project" value="UniProtKB-KW"/>
</dbReference>
<dbReference type="PANTHER" id="PTHR11802:SF70">
    <property type="entry name" value="SERINE CARBOXYPEPTIDASE CTSA-3.1"/>
    <property type="match status" value="1"/>
</dbReference>
<dbReference type="EC" id="3.4.16.-" evidence="2"/>
<keyword evidence="2" id="KW-0121">Carboxypeptidase</keyword>
<name>A0A2A2LJM6_9BILA</name>
<feature type="chain" id="PRO_5011817205" description="Carboxypeptidase" evidence="2">
    <location>
        <begin position="18"/>
        <end position="486"/>
    </location>
</feature>
<dbReference type="PRINTS" id="PR00724">
    <property type="entry name" value="CRBOXYPTASEC"/>
</dbReference>
<dbReference type="Gene3D" id="3.40.50.1820">
    <property type="entry name" value="alpha/beta hydrolase"/>
    <property type="match status" value="2"/>
</dbReference>
<dbReference type="PANTHER" id="PTHR11802">
    <property type="entry name" value="SERINE PROTEASE FAMILY S10 SERINE CARBOXYPEPTIDASE"/>
    <property type="match status" value="1"/>
</dbReference>
<protein>
    <recommendedName>
        <fullName evidence="2">Carboxypeptidase</fullName>
        <ecNumber evidence="2">3.4.16.-</ecNumber>
    </recommendedName>
</protein>
<proteinExistence type="inferred from homology"/>
<dbReference type="STRING" id="2018661.A0A2A2LJM6"/>
<dbReference type="GO" id="GO:0004185">
    <property type="term" value="F:serine-type carboxypeptidase activity"/>
    <property type="evidence" value="ECO:0007669"/>
    <property type="project" value="UniProtKB-UniRule"/>
</dbReference>
<keyword evidence="2" id="KW-0732">Signal</keyword>
<dbReference type="InterPro" id="IPR001563">
    <property type="entry name" value="Peptidase_S10"/>
</dbReference>
<accession>A0A2A2LJM6</accession>
<gene>
    <name evidence="3" type="ORF">WR25_14646</name>
</gene>
<dbReference type="Pfam" id="PF00450">
    <property type="entry name" value="Peptidase_S10"/>
    <property type="match status" value="2"/>
</dbReference>
<reference evidence="3 4" key="1">
    <citation type="journal article" date="2017" name="Curr. Biol.">
        <title>Genome architecture and evolution of a unichromosomal asexual nematode.</title>
        <authorList>
            <person name="Fradin H."/>
            <person name="Zegar C."/>
            <person name="Gutwein M."/>
            <person name="Lucas J."/>
            <person name="Kovtun M."/>
            <person name="Corcoran D."/>
            <person name="Baugh L.R."/>
            <person name="Kiontke K."/>
            <person name="Gunsalus K."/>
            <person name="Fitch D.H."/>
            <person name="Piano F."/>
        </authorList>
    </citation>
    <scope>NUCLEOTIDE SEQUENCE [LARGE SCALE GENOMIC DNA]</scope>
    <source>
        <strain evidence="3">PF1309</strain>
    </source>
</reference>
<dbReference type="FunFam" id="3.40.50.12670:FF:000002">
    <property type="entry name" value="Carboxypeptidase"/>
    <property type="match status" value="1"/>
</dbReference>
<dbReference type="InterPro" id="IPR018202">
    <property type="entry name" value="Ser_caboxypep_ser_AS"/>
</dbReference>
<dbReference type="Gene3D" id="3.40.50.12670">
    <property type="match status" value="1"/>
</dbReference>
<organism evidence="3 4">
    <name type="scientific">Diploscapter pachys</name>
    <dbReference type="NCBI Taxonomy" id="2018661"/>
    <lineage>
        <taxon>Eukaryota</taxon>
        <taxon>Metazoa</taxon>
        <taxon>Ecdysozoa</taxon>
        <taxon>Nematoda</taxon>
        <taxon>Chromadorea</taxon>
        <taxon>Rhabditida</taxon>
        <taxon>Rhabditina</taxon>
        <taxon>Rhabditomorpha</taxon>
        <taxon>Rhabditoidea</taxon>
        <taxon>Rhabditidae</taxon>
        <taxon>Diploscapter</taxon>
    </lineage>
</organism>
<dbReference type="OrthoDB" id="443318at2759"/>
<evidence type="ECO:0000256" key="1">
    <source>
        <dbReference type="ARBA" id="ARBA00009431"/>
    </source>
</evidence>
<dbReference type="SUPFAM" id="SSF53474">
    <property type="entry name" value="alpha/beta-Hydrolases"/>
    <property type="match status" value="1"/>
</dbReference>
<dbReference type="Proteomes" id="UP000218231">
    <property type="component" value="Unassembled WGS sequence"/>
</dbReference>
<dbReference type="InterPro" id="IPR029058">
    <property type="entry name" value="AB_hydrolase_fold"/>
</dbReference>
<keyword evidence="4" id="KW-1185">Reference proteome</keyword>